<protein>
    <submittedName>
        <fullName evidence="1">Uncharacterized protein</fullName>
    </submittedName>
</protein>
<reference evidence="1 2" key="1">
    <citation type="submission" date="2018-06" db="EMBL/GenBank/DDBJ databases">
        <title>Genomic Encyclopedia of Type Strains, Phase IV (KMG-IV): sequencing the most valuable type-strain genomes for metagenomic binning, comparative biology and taxonomic classification.</title>
        <authorList>
            <person name="Goeker M."/>
        </authorList>
    </citation>
    <scope>NUCLEOTIDE SEQUENCE [LARGE SCALE GENOMIC DNA]</scope>
    <source>
        <strain evidence="1 2">DSM 25532</strain>
    </source>
</reference>
<dbReference type="AlphaFoldDB" id="A0A366HRH3"/>
<proteinExistence type="predicted"/>
<sequence>MHPHTATKSSLELLQLERLLRREPSGLNPDQQQEAKHYFSKTEEYLEGEEMILQKLHHMWPLVEACFGREFAGVPQPATFNGDSPKPAAQKALDALGEIRQNLAIAEGRQAATGL</sequence>
<evidence type="ECO:0000313" key="1">
    <source>
        <dbReference type="EMBL" id="RBP46096.1"/>
    </source>
</evidence>
<name>A0A366HRH3_9BACT</name>
<organism evidence="1 2">
    <name type="scientific">Roseimicrobium gellanilyticum</name>
    <dbReference type="NCBI Taxonomy" id="748857"/>
    <lineage>
        <taxon>Bacteria</taxon>
        <taxon>Pseudomonadati</taxon>
        <taxon>Verrucomicrobiota</taxon>
        <taxon>Verrucomicrobiia</taxon>
        <taxon>Verrucomicrobiales</taxon>
        <taxon>Verrucomicrobiaceae</taxon>
        <taxon>Roseimicrobium</taxon>
    </lineage>
</organism>
<comment type="caution">
    <text evidence="1">The sequence shown here is derived from an EMBL/GenBank/DDBJ whole genome shotgun (WGS) entry which is preliminary data.</text>
</comment>
<evidence type="ECO:0000313" key="2">
    <source>
        <dbReference type="Proteomes" id="UP000253426"/>
    </source>
</evidence>
<keyword evidence="2" id="KW-1185">Reference proteome</keyword>
<dbReference type="RefSeq" id="WP_113957636.1">
    <property type="nucleotide sequence ID" value="NZ_QNRR01000002.1"/>
</dbReference>
<gene>
    <name evidence="1" type="ORF">DES53_102482</name>
</gene>
<dbReference type="Proteomes" id="UP000253426">
    <property type="component" value="Unassembled WGS sequence"/>
</dbReference>
<accession>A0A366HRH3</accession>
<dbReference type="EMBL" id="QNRR01000002">
    <property type="protein sequence ID" value="RBP46096.1"/>
    <property type="molecule type" value="Genomic_DNA"/>
</dbReference>